<evidence type="ECO:0000313" key="1">
    <source>
        <dbReference type="EMBL" id="QDG54498.1"/>
    </source>
</evidence>
<evidence type="ECO:0000313" key="2">
    <source>
        <dbReference type="Proteomes" id="UP000315995"/>
    </source>
</evidence>
<dbReference type="Pfam" id="PF04134">
    <property type="entry name" value="DCC1-like"/>
    <property type="match status" value="1"/>
</dbReference>
<protein>
    <submittedName>
        <fullName evidence="1">DUF393 domain-containing protein</fullName>
    </submittedName>
</protein>
<sequence>MTPDINQSEGFDPSNLDRPALVWDGDCGFCKRSVIRIARKVGEGIRYVTYQDVHERFDALDEADFAESVWFVEPDGRAYRGAEAIFRAYSWRPEGSLLLRMYHDVPGFAAASEWGYRRVANHRKLASRVADLLPGW</sequence>
<proteinExistence type="predicted"/>
<gene>
    <name evidence="1" type="ORF">FIV42_28255</name>
</gene>
<organism evidence="1 2">
    <name type="scientific">Persicimonas caeni</name>
    <dbReference type="NCBI Taxonomy" id="2292766"/>
    <lineage>
        <taxon>Bacteria</taxon>
        <taxon>Deltaproteobacteria</taxon>
        <taxon>Bradymonadales</taxon>
        <taxon>Bradymonadaceae</taxon>
        <taxon>Persicimonas</taxon>
    </lineage>
</organism>
<accession>A0A4Y6Q1N2</accession>
<accession>A0A5B8YJA1</accession>
<dbReference type="RefSeq" id="WP_141200942.1">
    <property type="nucleotide sequence ID" value="NZ_CP041186.1"/>
</dbReference>
<dbReference type="EMBL" id="CP041186">
    <property type="protein sequence ID" value="QDG54498.1"/>
    <property type="molecule type" value="Genomic_DNA"/>
</dbReference>
<dbReference type="Proteomes" id="UP000315995">
    <property type="component" value="Chromosome"/>
</dbReference>
<dbReference type="GO" id="GO:0015035">
    <property type="term" value="F:protein-disulfide reductase activity"/>
    <property type="evidence" value="ECO:0007669"/>
    <property type="project" value="InterPro"/>
</dbReference>
<name>A0A4Y6Q1N2_PERCE</name>
<keyword evidence="2" id="KW-1185">Reference proteome</keyword>
<dbReference type="InterPro" id="IPR007263">
    <property type="entry name" value="DCC1-like"/>
</dbReference>
<dbReference type="AlphaFoldDB" id="A0A4Y6Q1N2"/>
<dbReference type="OrthoDB" id="9801773at2"/>
<reference evidence="1 2" key="1">
    <citation type="submission" date="2019-06" db="EMBL/GenBank/DDBJ databases">
        <title>Persicimonas caeni gen. nov., sp. nov., a predatory bacterium isolated from solar saltern.</title>
        <authorList>
            <person name="Wang S."/>
        </authorList>
    </citation>
    <scope>NUCLEOTIDE SEQUENCE [LARGE SCALE GENOMIC DNA]</scope>
    <source>
        <strain evidence="1 2">YN101</strain>
    </source>
</reference>